<dbReference type="SUPFAM" id="SSF46609">
    <property type="entry name" value="Fe,Mn superoxide dismutase (SOD), N-terminal domain"/>
    <property type="match status" value="1"/>
</dbReference>
<dbReference type="GO" id="GO:0046872">
    <property type="term" value="F:metal ion binding"/>
    <property type="evidence" value="ECO:0007669"/>
    <property type="project" value="UniProtKB-KW"/>
</dbReference>
<dbReference type="InterPro" id="IPR019831">
    <property type="entry name" value="Mn/Fe_SOD_N"/>
</dbReference>
<dbReference type="Pfam" id="PF02777">
    <property type="entry name" value="Sod_Fe_C"/>
    <property type="match status" value="1"/>
</dbReference>
<evidence type="ECO:0000259" key="7">
    <source>
        <dbReference type="Pfam" id="PF00081"/>
    </source>
</evidence>
<feature type="domain" description="Manganese/iron superoxide dismutase C-terminal" evidence="8">
    <location>
        <begin position="98"/>
        <end position="203"/>
    </location>
</feature>
<feature type="binding site" evidence="5">
    <location>
        <position position="175"/>
    </location>
    <ligand>
        <name>Mn(2+)</name>
        <dbReference type="ChEBI" id="CHEBI:29035"/>
    </ligand>
</feature>
<protein>
    <recommendedName>
        <fullName evidence="2 6">Superoxide dismutase</fullName>
        <ecNumber evidence="2 6">1.15.1.1</ecNumber>
    </recommendedName>
</protein>
<dbReference type="Proteomes" id="UP000248326">
    <property type="component" value="Unassembled WGS sequence"/>
</dbReference>
<feature type="binding site" evidence="5">
    <location>
        <position position="171"/>
    </location>
    <ligand>
        <name>Mn(2+)</name>
        <dbReference type="ChEBI" id="CHEBI:29035"/>
    </ligand>
</feature>
<dbReference type="RefSeq" id="WP_110886197.1">
    <property type="nucleotide sequence ID" value="NZ_QJSX01000005.1"/>
</dbReference>
<reference evidence="9 10" key="1">
    <citation type="submission" date="2018-06" db="EMBL/GenBank/DDBJ databases">
        <title>Genomic Encyclopedia of Type Strains, Phase IV (KMG-IV): sequencing the most valuable type-strain genomes for metagenomic binning, comparative biology and taxonomic classification.</title>
        <authorList>
            <person name="Goeker M."/>
        </authorList>
    </citation>
    <scope>NUCLEOTIDE SEQUENCE [LARGE SCALE GENOMIC DNA]</scope>
    <source>
        <strain evidence="9 10">DSM 18048</strain>
    </source>
</reference>
<dbReference type="Gene3D" id="3.55.40.20">
    <property type="entry name" value="Iron/manganese superoxide dismutase, C-terminal domain"/>
    <property type="match status" value="1"/>
</dbReference>
<dbReference type="InterPro" id="IPR001189">
    <property type="entry name" value="Mn/Fe_SOD"/>
</dbReference>
<keyword evidence="3 5" id="KW-0479">Metal-binding</keyword>
<evidence type="ECO:0000313" key="9">
    <source>
        <dbReference type="EMBL" id="PYE54401.1"/>
    </source>
</evidence>
<evidence type="ECO:0000256" key="2">
    <source>
        <dbReference type="ARBA" id="ARBA00012682"/>
    </source>
</evidence>
<organism evidence="9 10">
    <name type="scientific">Deinococcus yavapaiensis KR-236</name>
    <dbReference type="NCBI Taxonomy" id="694435"/>
    <lineage>
        <taxon>Bacteria</taxon>
        <taxon>Thermotogati</taxon>
        <taxon>Deinococcota</taxon>
        <taxon>Deinococci</taxon>
        <taxon>Deinococcales</taxon>
        <taxon>Deinococcaceae</taxon>
        <taxon>Deinococcus</taxon>
    </lineage>
</organism>
<evidence type="ECO:0000256" key="5">
    <source>
        <dbReference type="PIRSR" id="PIRSR000349-1"/>
    </source>
</evidence>
<dbReference type="OrthoDB" id="9803125at2"/>
<dbReference type="SUPFAM" id="SSF54719">
    <property type="entry name" value="Fe,Mn superoxide dismutase (SOD), C-terminal domain"/>
    <property type="match status" value="1"/>
</dbReference>
<dbReference type="Pfam" id="PF00081">
    <property type="entry name" value="Sod_Fe_N"/>
    <property type="match status" value="1"/>
</dbReference>
<evidence type="ECO:0000259" key="8">
    <source>
        <dbReference type="Pfam" id="PF02777"/>
    </source>
</evidence>
<comment type="catalytic activity">
    <reaction evidence="6">
        <text>2 superoxide + 2 H(+) = H2O2 + O2</text>
        <dbReference type="Rhea" id="RHEA:20696"/>
        <dbReference type="ChEBI" id="CHEBI:15378"/>
        <dbReference type="ChEBI" id="CHEBI:15379"/>
        <dbReference type="ChEBI" id="CHEBI:16240"/>
        <dbReference type="ChEBI" id="CHEBI:18421"/>
        <dbReference type="EC" id="1.15.1.1"/>
    </reaction>
</comment>
<dbReference type="PIRSF" id="PIRSF000349">
    <property type="entry name" value="SODismutase"/>
    <property type="match status" value="1"/>
</dbReference>
<feature type="binding site" evidence="5">
    <location>
        <position position="28"/>
    </location>
    <ligand>
        <name>Mn(2+)</name>
        <dbReference type="ChEBI" id="CHEBI:29035"/>
    </ligand>
</feature>
<feature type="domain" description="Manganese/iron superoxide dismutase N-terminal" evidence="7">
    <location>
        <begin position="3"/>
        <end position="90"/>
    </location>
</feature>
<dbReference type="PRINTS" id="PR01703">
    <property type="entry name" value="MNSODISMTASE"/>
</dbReference>
<sequence>MPKYELPPLPYPNDALEPHIDAQTMEIHHDRHHAAYVNNANAALEGLDDLQALSPEELIRNLDRVPQDKRGALRNNAGGHVNHSMFWQIMGPNGGGQPTGELAAAIDEAFGSFDAFKQKFTQAGITRFGSGWAWLVVKNGKLDVVSTANQDNPLMGEAVAGVGGTPILGLDVWEHGYYLKYQNKRPDYIAAWWNTVNWDKVAELYTAAK</sequence>
<dbReference type="InterPro" id="IPR036314">
    <property type="entry name" value="SOD_C_sf"/>
</dbReference>
<comment type="caution">
    <text evidence="9">The sequence shown here is derived from an EMBL/GenBank/DDBJ whole genome shotgun (WGS) entry which is preliminary data.</text>
</comment>
<evidence type="ECO:0000313" key="10">
    <source>
        <dbReference type="Proteomes" id="UP000248326"/>
    </source>
</evidence>
<accession>A0A318SB17</accession>
<dbReference type="InterPro" id="IPR036324">
    <property type="entry name" value="Mn/Fe_SOD_N_sf"/>
</dbReference>
<dbReference type="PANTHER" id="PTHR43595:SF2">
    <property type="entry name" value="SMALL RIBOSOMAL SUBUNIT PROTEIN MS42"/>
    <property type="match status" value="1"/>
</dbReference>
<evidence type="ECO:0000256" key="4">
    <source>
        <dbReference type="ARBA" id="ARBA00023002"/>
    </source>
</evidence>
<dbReference type="Gene3D" id="1.10.287.990">
    <property type="entry name" value="Fe,Mn superoxide dismutase (SOD) domain"/>
    <property type="match status" value="1"/>
</dbReference>
<evidence type="ECO:0000256" key="1">
    <source>
        <dbReference type="ARBA" id="ARBA00008714"/>
    </source>
</evidence>
<dbReference type="EC" id="1.15.1.1" evidence="2 6"/>
<keyword evidence="4 6" id="KW-0560">Oxidoreductase</keyword>
<dbReference type="GO" id="GO:0005737">
    <property type="term" value="C:cytoplasm"/>
    <property type="evidence" value="ECO:0007669"/>
    <property type="project" value="TreeGrafter"/>
</dbReference>
<evidence type="ECO:0000256" key="6">
    <source>
        <dbReference type="RuleBase" id="RU000414"/>
    </source>
</evidence>
<dbReference type="FunFam" id="3.55.40.20:FF:000001">
    <property type="entry name" value="Superoxide dismutase"/>
    <property type="match status" value="1"/>
</dbReference>
<comment type="function">
    <text evidence="6">Destroys radicals which are normally produced within the cells and which are toxic to biological systems.</text>
</comment>
<comment type="similarity">
    <text evidence="1 6">Belongs to the iron/manganese superoxide dismutase family.</text>
</comment>
<dbReference type="GO" id="GO:0004784">
    <property type="term" value="F:superoxide dismutase activity"/>
    <property type="evidence" value="ECO:0007669"/>
    <property type="project" value="UniProtKB-EC"/>
</dbReference>
<dbReference type="EMBL" id="QJSX01000005">
    <property type="protein sequence ID" value="PYE54401.1"/>
    <property type="molecule type" value="Genomic_DNA"/>
</dbReference>
<keyword evidence="10" id="KW-1185">Reference proteome</keyword>
<feature type="binding site" evidence="5">
    <location>
        <position position="83"/>
    </location>
    <ligand>
        <name>Mn(2+)</name>
        <dbReference type="ChEBI" id="CHEBI:29035"/>
    </ligand>
</feature>
<name>A0A318SB17_9DEIO</name>
<dbReference type="PANTHER" id="PTHR43595">
    <property type="entry name" value="37S RIBOSOMAL PROTEIN S26, MITOCHONDRIAL"/>
    <property type="match status" value="1"/>
</dbReference>
<gene>
    <name evidence="9" type="ORF">DES52_10538</name>
</gene>
<dbReference type="FunFam" id="1.10.287.990:FF:000001">
    <property type="entry name" value="Superoxide dismutase"/>
    <property type="match status" value="1"/>
</dbReference>
<proteinExistence type="inferred from homology"/>
<dbReference type="InterPro" id="IPR019832">
    <property type="entry name" value="Mn/Fe_SOD_C"/>
</dbReference>
<dbReference type="AlphaFoldDB" id="A0A318SB17"/>
<evidence type="ECO:0000256" key="3">
    <source>
        <dbReference type="ARBA" id="ARBA00022723"/>
    </source>
</evidence>